<dbReference type="InterPro" id="IPR011043">
    <property type="entry name" value="Gal_Oxase/kelch_b-propeller"/>
</dbReference>
<sequence length="215" mass="25936">MDIKNEQVMTKHRNCYFMSSVCAFLLMLEDFDDLETIHYNEFKRYQTFIEIRHLSILIHLRFIVNLVYIFVECSFDGGDFRRTDSLEKFHLPHIDDYDDDKPYPISLCSLISNDESLYMLGTDTHHVREDQCEYEMFSFSLKTSKWSKQYPEDRFDESFAFSSKFGYMRREVCPLTFTRYSDIWRFELDTLEWLKLDKIAECDNLHHVFTSFDPG</sequence>
<keyword evidence="2" id="KW-1185">Reference proteome</keyword>
<evidence type="ECO:0000313" key="1">
    <source>
        <dbReference type="EMBL" id="KII73977.1"/>
    </source>
</evidence>
<name>A0A0C2NIW8_THEKT</name>
<proteinExistence type="predicted"/>
<protein>
    <submittedName>
        <fullName evidence="1">Uncharacterized protein</fullName>
    </submittedName>
</protein>
<reference evidence="1 2" key="1">
    <citation type="journal article" date="2014" name="Genome Biol. Evol.">
        <title>The genome of the myxosporean Thelohanellus kitauei shows adaptations to nutrient acquisition within its fish host.</title>
        <authorList>
            <person name="Yang Y."/>
            <person name="Xiong J."/>
            <person name="Zhou Z."/>
            <person name="Huo F."/>
            <person name="Miao W."/>
            <person name="Ran C."/>
            <person name="Liu Y."/>
            <person name="Zhang J."/>
            <person name="Feng J."/>
            <person name="Wang M."/>
            <person name="Wang M."/>
            <person name="Wang L."/>
            <person name="Yao B."/>
        </authorList>
    </citation>
    <scope>NUCLEOTIDE SEQUENCE [LARGE SCALE GENOMIC DNA]</scope>
    <source>
        <strain evidence="1">Wuqing</strain>
    </source>
</reference>
<dbReference type="Proteomes" id="UP000031668">
    <property type="component" value="Unassembled WGS sequence"/>
</dbReference>
<evidence type="ECO:0000313" key="2">
    <source>
        <dbReference type="Proteomes" id="UP000031668"/>
    </source>
</evidence>
<gene>
    <name evidence="1" type="ORF">RF11_11576</name>
</gene>
<comment type="caution">
    <text evidence="1">The sequence shown here is derived from an EMBL/GenBank/DDBJ whole genome shotgun (WGS) entry which is preliminary data.</text>
</comment>
<dbReference type="OrthoDB" id="2419613at2759"/>
<organism evidence="1 2">
    <name type="scientific">Thelohanellus kitauei</name>
    <name type="common">Myxosporean</name>
    <dbReference type="NCBI Taxonomy" id="669202"/>
    <lineage>
        <taxon>Eukaryota</taxon>
        <taxon>Metazoa</taxon>
        <taxon>Cnidaria</taxon>
        <taxon>Myxozoa</taxon>
        <taxon>Myxosporea</taxon>
        <taxon>Bivalvulida</taxon>
        <taxon>Platysporina</taxon>
        <taxon>Myxobolidae</taxon>
        <taxon>Thelohanellus</taxon>
    </lineage>
</organism>
<accession>A0A0C2NIW8</accession>
<dbReference type="AlphaFoldDB" id="A0A0C2NIW8"/>
<dbReference type="SUPFAM" id="SSF50965">
    <property type="entry name" value="Galactose oxidase, central domain"/>
    <property type="match status" value="1"/>
</dbReference>
<dbReference type="EMBL" id="JWZT01000577">
    <property type="protein sequence ID" value="KII73977.1"/>
    <property type="molecule type" value="Genomic_DNA"/>
</dbReference>